<sequence length="172" mass="18868">MSAIYVCPLGRVADLVKETGASHIVTLINRETLKDVPRAVPKENHLLLGFNDIVEAMDGMILPAEEHVRELLDFIERWDRKAPVVIHCWAGISRSTASAYIAYCALRPDLDERVVAARLRQRSPQATPNALLVAHADRLLGRDGRMIAAIESIGRGASAFEGTVFSLALDEA</sequence>
<evidence type="ECO:0000259" key="1">
    <source>
        <dbReference type="PROSITE" id="PS50056"/>
    </source>
</evidence>
<dbReference type="EMBL" id="FOFG01000001">
    <property type="protein sequence ID" value="SEP68664.1"/>
    <property type="molecule type" value="Genomic_DNA"/>
</dbReference>
<dbReference type="InterPro" id="IPR029021">
    <property type="entry name" value="Prot-tyrosine_phosphatase-like"/>
</dbReference>
<dbReference type="PROSITE" id="PS00383">
    <property type="entry name" value="TYR_PHOSPHATASE_1"/>
    <property type="match status" value="1"/>
</dbReference>
<dbReference type="Proteomes" id="UP000199647">
    <property type="component" value="Unassembled WGS sequence"/>
</dbReference>
<dbReference type="RefSeq" id="WP_092495141.1">
    <property type="nucleotide sequence ID" value="NZ_FOFG01000001.1"/>
</dbReference>
<keyword evidence="3" id="KW-1185">Reference proteome</keyword>
<dbReference type="Gene3D" id="3.90.190.10">
    <property type="entry name" value="Protein tyrosine phosphatase superfamily"/>
    <property type="match status" value="1"/>
</dbReference>
<dbReference type="STRING" id="1855383.SAMN05216548_101258"/>
<evidence type="ECO:0000313" key="3">
    <source>
        <dbReference type="Proteomes" id="UP000199647"/>
    </source>
</evidence>
<feature type="domain" description="Tyrosine specific protein phosphatases" evidence="1">
    <location>
        <begin position="69"/>
        <end position="124"/>
    </location>
</feature>
<name>A0A1H8ZWA7_9HYPH</name>
<protein>
    <recommendedName>
        <fullName evidence="1">Tyrosine specific protein phosphatases domain-containing protein</fullName>
    </recommendedName>
</protein>
<dbReference type="OrthoDB" id="9794527at2"/>
<gene>
    <name evidence="2" type="ORF">SAMN05216548_101258</name>
</gene>
<proteinExistence type="predicted"/>
<accession>A0A1H8ZWA7</accession>
<organism evidence="2 3">
    <name type="scientific">Faunimonas pinastri</name>
    <dbReference type="NCBI Taxonomy" id="1855383"/>
    <lineage>
        <taxon>Bacteria</taxon>
        <taxon>Pseudomonadati</taxon>
        <taxon>Pseudomonadota</taxon>
        <taxon>Alphaproteobacteria</taxon>
        <taxon>Hyphomicrobiales</taxon>
        <taxon>Afifellaceae</taxon>
        <taxon>Faunimonas</taxon>
    </lineage>
</organism>
<evidence type="ECO:0000313" key="2">
    <source>
        <dbReference type="EMBL" id="SEP68664.1"/>
    </source>
</evidence>
<dbReference type="AlphaFoldDB" id="A0A1H8ZWA7"/>
<dbReference type="PROSITE" id="PS50056">
    <property type="entry name" value="TYR_PHOSPHATASE_2"/>
    <property type="match status" value="1"/>
</dbReference>
<dbReference type="InterPro" id="IPR016130">
    <property type="entry name" value="Tyr_Pase_AS"/>
</dbReference>
<reference evidence="2 3" key="1">
    <citation type="submission" date="2016-10" db="EMBL/GenBank/DDBJ databases">
        <authorList>
            <person name="de Groot N.N."/>
        </authorList>
    </citation>
    <scope>NUCLEOTIDE SEQUENCE [LARGE SCALE GENOMIC DNA]</scope>
    <source>
        <strain evidence="2 3">A52C2</strain>
    </source>
</reference>
<dbReference type="InterPro" id="IPR000387">
    <property type="entry name" value="Tyr_Pase_dom"/>
</dbReference>
<dbReference type="SUPFAM" id="SSF52799">
    <property type="entry name" value="(Phosphotyrosine protein) phosphatases II"/>
    <property type="match status" value="1"/>
</dbReference>